<dbReference type="Proteomes" id="UP000315947">
    <property type="component" value="Chromosome"/>
</dbReference>
<reference evidence="5 6" key="1">
    <citation type="submission" date="2019-07" db="EMBL/GenBank/DDBJ databases">
        <title>Shewanella sp. YLB-06 whole genomic sequence.</title>
        <authorList>
            <person name="Yu L."/>
        </authorList>
    </citation>
    <scope>NUCLEOTIDE SEQUENCE [LARGE SCALE GENOMIC DNA]</scope>
    <source>
        <strain evidence="5 6">YLB-06</strain>
    </source>
</reference>
<dbReference type="Gene3D" id="2.30.110.50">
    <property type="match status" value="1"/>
</dbReference>
<gene>
    <name evidence="5" type="primary">tssI</name>
    <name evidence="5" type="ORF">FM037_13260</name>
</gene>
<dbReference type="PANTHER" id="PTHR32305">
    <property type="match status" value="1"/>
</dbReference>
<evidence type="ECO:0000256" key="1">
    <source>
        <dbReference type="ARBA" id="ARBA00005558"/>
    </source>
</evidence>
<dbReference type="InterPro" id="IPR006533">
    <property type="entry name" value="T6SS_Vgr_RhsGE"/>
</dbReference>
<feature type="domain" description="Gp5/Type VI secretion system Vgr C-terminal trimerisation" evidence="4">
    <location>
        <begin position="473"/>
        <end position="568"/>
    </location>
</feature>
<evidence type="ECO:0000313" key="6">
    <source>
        <dbReference type="Proteomes" id="UP000315947"/>
    </source>
</evidence>
<dbReference type="InterPro" id="IPR017847">
    <property type="entry name" value="T6SS_RhsGE_Vgr_subset"/>
</dbReference>
<name>A0ABX5WY67_9GAMM</name>
<dbReference type="SUPFAM" id="SSF69349">
    <property type="entry name" value="Phage fibre proteins"/>
    <property type="match status" value="1"/>
</dbReference>
<comment type="similarity">
    <text evidence="1">Belongs to the VgrG protein family.</text>
</comment>
<dbReference type="InterPro" id="IPR050708">
    <property type="entry name" value="T6SS_VgrG/RHS"/>
</dbReference>
<evidence type="ECO:0000256" key="2">
    <source>
        <dbReference type="SAM" id="MobiDB-lite"/>
    </source>
</evidence>
<dbReference type="InterPro" id="IPR037026">
    <property type="entry name" value="Vgr_OB-fold_dom_sf"/>
</dbReference>
<evidence type="ECO:0000259" key="4">
    <source>
        <dbReference type="Pfam" id="PF22178"/>
    </source>
</evidence>
<protein>
    <submittedName>
        <fullName evidence="5">Type VI secretion system tip protein VgrG</fullName>
    </submittedName>
</protein>
<dbReference type="PANTHER" id="PTHR32305:SF11">
    <property type="entry name" value="TYPE VI SECRETION SYSTEM SPIKE PROTEIN VGRG3"/>
    <property type="match status" value="1"/>
</dbReference>
<dbReference type="RefSeq" id="WP_144046396.1">
    <property type="nucleotide sequence ID" value="NZ_CP041614.1"/>
</dbReference>
<feature type="compositionally biased region" description="Low complexity" evidence="2">
    <location>
        <begin position="658"/>
        <end position="667"/>
    </location>
</feature>
<proteinExistence type="inferred from homology"/>
<sequence length="682" mass="76079">MGLLGSGLRFHFSAKGLDETSLDVVDFSLTESLSTPFEVTLNLLSRLDDLTPASIVDQTGLLTLTLDGDIQRQVHGIVSQFSKGDTGHHHTQYELTLVPALSRLKLRRNSRIFQQKSVLDIMATLLDEMGLKEYGFNCDPRFESEVREYCVQYRETDFEFISRLAAEVGLFYFFEHTKDSHTLIFCDSTSKLTGLAVPFPYNAVSGGVIDVPYVEAFSFQHQIKPATVTLKDHSFKKPQYSFLQTSTGKELDFQRQDYEHFDYPGRYKDDAAGIPFTQVRQEYLRRDAQVASGKSNIMQAICGFKFDLMEHSDSALNRDWVITGVKHTGEQGAAAEEANTQKPTRYHNEFTAIPASLPWQAKPNAKPLVTGPQMAVVVGPENEEIFCDEFGRVKVQFPWDRYGLCDDKSSCWIRVSQGWAGGQYGMMAIPRIGHEVIVSFLEGDPDQPIITGRAFHATNLPPYILPNHKTRTVWRTNSHKGEGFNELRFEDEASREQIYLHGQKDMDIVINNIHRENIGYDQHVTVDHDKFEQIKNHRHTTIGQDELGEVGRDHQLLIGRNFIHRVLGMVKRYIGGGIITQIDGASQTNIAASEEKIIGASQQIKVNKDSYLTASKIILDAGQELTIKGPGGFIKIDAGGVTISGNKVKINEGGSPGAGTAPSAVAPDEPTKPSIPEPADKR</sequence>
<evidence type="ECO:0000313" key="5">
    <source>
        <dbReference type="EMBL" id="QDO84030.1"/>
    </source>
</evidence>
<accession>A0ABX5WY67</accession>
<dbReference type="Pfam" id="PF05954">
    <property type="entry name" value="Phage_GPD"/>
    <property type="match status" value="1"/>
</dbReference>
<dbReference type="NCBIfam" id="TIGR03361">
    <property type="entry name" value="VI_Rhs_Vgr"/>
    <property type="match status" value="1"/>
</dbReference>
<organism evidence="5 6">
    <name type="scientific">Shewanella psychropiezotolerans</name>
    <dbReference type="NCBI Taxonomy" id="2593655"/>
    <lineage>
        <taxon>Bacteria</taxon>
        <taxon>Pseudomonadati</taxon>
        <taxon>Pseudomonadota</taxon>
        <taxon>Gammaproteobacteria</taxon>
        <taxon>Alteromonadales</taxon>
        <taxon>Shewanellaceae</taxon>
        <taxon>Shewanella</taxon>
    </lineage>
</organism>
<keyword evidence="6" id="KW-1185">Reference proteome</keyword>
<dbReference type="EMBL" id="CP041614">
    <property type="protein sequence ID" value="QDO84030.1"/>
    <property type="molecule type" value="Genomic_DNA"/>
</dbReference>
<dbReference type="Pfam" id="PF22178">
    <property type="entry name" value="Gp5_trimer_C"/>
    <property type="match status" value="1"/>
</dbReference>
<evidence type="ECO:0000259" key="3">
    <source>
        <dbReference type="Pfam" id="PF04717"/>
    </source>
</evidence>
<dbReference type="Gene3D" id="4.10.220.110">
    <property type="match status" value="1"/>
</dbReference>
<dbReference type="Pfam" id="PF04717">
    <property type="entry name" value="Phage_base_V"/>
    <property type="match status" value="1"/>
</dbReference>
<dbReference type="InterPro" id="IPR006531">
    <property type="entry name" value="Gp5/Vgr_OB"/>
</dbReference>
<dbReference type="Gene3D" id="2.40.50.230">
    <property type="entry name" value="Gp5 N-terminal domain"/>
    <property type="match status" value="1"/>
</dbReference>
<dbReference type="NCBIfam" id="TIGR01646">
    <property type="entry name" value="vgr_GE"/>
    <property type="match status" value="1"/>
</dbReference>
<feature type="region of interest" description="Disordered" evidence="2">
    <location>
        <begin position="649"/>
        <end position="682"/>
    </location>
</feature>
<dbReference type="SUPFAM" id="SSF69255">
    <property type="entry name" value="gp5 N-terminal domain-like"/>
    <property type="match status" value="1"/>
</dbReference>
<feature type="domain" description="Gp5/Type VI secretion system Vgr protein OB-fold" evidence="3">
    <location>
        <begin position="389"/>
        <end position="454"/>
    </location>
</feature>
<dbReference type="InterPro" id="IPR054030">
    <property type="entry name" value="Gp5_Vgr_C"/>
</dbReference>
<dbReference type="SUPFAM" id="SSF69279">
    <property type="entry name" value="Phage tail proteins"/>
    <property type="match status" value="2"/>
</dbReference>
<dbReference type="Gene3D" id="3.55.50.10">
    <property type="entry name" value="Baseplate protein-like domains"/>
    <property type="match status" value="1"/>
</dbReference>